<name>A0A1Q9EK68_SYMMI</name>
<keyword evidence="4" id="KW-0695">RNA-directed DNA polymerase</keyword>
<dbReference type="SMART" id="SM00355">
    <property type="entry name" value="ZnF_C2H2"/>
    <property type="match status" value="2"/>
</dbReference>
<dbReference type="GO" id="GO:0016579">
    <property type="term" value="P:protein deubiquitination"/>
    <property type="evidence" value="ECO:0007669"/>
    <property type="project" value="InterPro"/>
</dbReference>
<dbReference type="CDD" id="cd02257">
    <property type="entry name" value="Peptidase_C19"/>
    <property type="match status" value="1"/>
</dbReference>
<dbReference type="InterPro" id="IPR038765">
    <property type="entry name" value="Papain-like_cys_pep_sf"/>
</dbReference>
<comment type="caution">
    <text evidence="4">The sequence shown here is derived from an EMBL/GenBank/DDBJ whole genome shotgun (WGS) entry which is preliminary data.</text>
</comment>
<feature type="compositionally biased region" description="Gly residues" evidence="1">
    <location>
        <begin position="1698"/>
        <end position="1714"/>
    </location>
</feature>
<sequence>MQQISSSGLSTWPDQTTAPREFAEVLFSYGKNHEQKQWLLGGGGSARSQFRGRINEVVQFESYNASCGARVDSGPLALSEAVVPTAAKHRGTNASSFSEATFSRDRIKKRSLKRALRRSARDGGAWYKGRWISAQMPAPQSSAPPTKVPGVDRLSIFTWNCGGLSGLLFQEIRTLLGQHPEIKILVLQETHHDYQSEWTDGGWTFIHSPAKVPKQGGIMVGIRSDFSLQSTIRWQELIPGRLVHVRCYAQEQHLDVVGIYQHTLPFGGSSLDAALKKRKTLWNRLDGFLKSLPVRSSVFLAGDFNSGVNPSSPLAGPGVLPHSQQKLVVEERQWLTEMLRSHQLCALNTWGTRRATYHHPTGQSQIDFILVRCALADGESRRCGPWRVPLAGWRTAGHLPLLASVRVQWRPWLLKKPTRGGGAAAVYPDESVPLGRLRADVLRCSEPAAAPPARPGVEGLDGRIVQFWNARRQLQRHQQVRAASFRQIFARLRLVLQLQKRHRELRARARANKRKQLLSILSIAESAAQQGDSRSLFRCVRWLAPRSATRSIRLRDAAGCLMHPRDECTMLADYAKKLFQAQRPEDRIELRLLPLPPALFHEGAWRKALLQLKPGKVVPVNEPGVQAWRDLVDEVAPRLQNIAEDSLCAARPTIPAKWTEMQLAWLPKVGKTPSTPENLRSIGLLPADTKALMLILRDAAADSILASIRSIPQYAYRPGSSTGDAILRASSHCGQVRALLREHQQDHTSKILGTARVPLVGGLMVSVDLRKAFDSVPHQEIYHSLLEADVDEAIAVALVQIHVQSTCTIQHGGATRTVPMSRGLRQGCPIAPILFAAWTGRLMRPLRALATGQAWQRYTMFADDLHGSWLIRDVAGFRAAIAELLSLIRLLHDLGMAVNFQKSLSVLRLRGSSVPRINRSFLVWRDGAQYLRLRSEPQDIFLPLAGTMPYLGVTLSYDNFELQTFRARAGSAHARFQELRRVLRSQGPLAERHRLRLYKATVWPTLWYALAMVGVTVDVLRGVCSLLAGHLRKVLRIYKEGVSNEQVLCQADLRPAEFLLAQTRRKQASIQVDAHRSVELKAPELARVGALLELLEVSAEVPGTTTLTASLRSEVAFIPCPVCGVYYDSQGSLNMHIQHRHPHIHQEAKLAFSKEFAALGLDEAAMLQRITDEEAKDPPVPPEGVRLPSAAQGLVDEALLVTPEQLGTHGACLRVLAQSCALCGQLVKEAGKMKTHWMRSHKEEWAQVSGVIVGEAKSLLSTFRTPCEYCGSKAKQVADHAGKCPALFQLLAVRHLRRVGHTSSGIQLEPSLKQREAPPQYQSFDLGHTALGRYFKAPPKSDEPSAKSASVSVPRRDMPPARGSAPAAGSVSGPPGLQSAMSTIPDVPKMPWVQRLVLRNPQNYCYMNSAVMAVLHCLGGHDALPRGFQMLYTLCGKAVATAKSLVLASQLQIRAVLRDWVFDERQHDLAEFAGVLLPGLGLGLGGWEARAPAEEGVAVYMRGQMPLLLPLEAEACELQHCLHEWHYSQGVLHAVVATGPSELLLVQLSRHRQGSKVMTPVTLGELVRVPFFGHGLEVQWRCYLVKAVIEHHGESVQAGHYRAVLRVNQRWMLTDDGVAAIGVEWDATRASCCYLLWLERAQVDVEDTSADAEEWEFYKNFWPSGVAPPPAEASTAPTSGVGTPVERDAKAQRTGSEQKGGSGGRGGQGKGRNGNGSQKRPPQGQQSRWHSAGDGEDGSYSSWSQWKGGEMDYAKAIVQRLLLRHEDAALLARIESSFVMHMRLNVPASVVPMLFAAAGAWRKIKQEEPQKLDRPMRCSLLLCLFEELKTRMEKTVSDADQLSKLVELGWVSVGPPVTWNFLRWDGAQKRQIVDTTRPPQSQAEVLMSLTSVQRLIPKQFVVGRFHPTRPMALEMKGDNLVFLLQTGQHGEAASEVRDHIRSVLANSIADLLPQRAIGGSTTVWPSFVVGHCGRSPTAMPVAYSTQRCLSKRGRPVLMQSFSSRSPEQLVSDGVIVSATPTDGDITWDAAIAGAEGEDVVMCCSSDSADQSPHEACCEECPSTEEDCEDSSLRACCPELFPPSYVHHGVYFAGMRELTVTEDGMRYEFLAQQLYLIRGVSIAGLDVPSDHPVESLAFSAVAHGQISWSQLERMVQQLPCDRNLRWPQEHSHQLAPRRFTCGAWNHGPHTGLTTNTKVFPWCTRVLAGVVSTWDSQLLFSTCTLSLNVAAAPHKDRFSHAQTVNLAMPCSSFRGGELFVEHSEGRSRLSQDGPSGHVLDLSLPVVFSPKALHATLPWSGTRLILISYHIGQSGSLCLATDLVAALAASQSFLLALLLLSGHTSAASWRILSCVKFYSADKRQFSGMQWLLGLGGPRTFVANGRSAVFGNTPAARRARSRSVELRAPPCDQQVLDELEEQLQSYSGRLLNLGTLKEAFKTRQSALAILRSHARGLSVQSGAVCSFQTVPDNPSAYETGVGGETEQPTVREDSALPSCEEAEEGPACSRPPLRSRLFYAHPEQGGDAKDNPKMAAFRSAGCQRLQSRHVVYFGTAPRHTKDVGKSDTGDGAAAYAYGTSELTGELNRELSPITGFFGLTNSLFVRFWDHEDMPGVIETDDSFEILASTLKSIYDQTCPSCGLSNRMLIFMPNQAAQRIGRQEPTSYASGWNYPRSLHLILDNDG</sequence>
<evidence type="ECO:0000259" key="3">
    <source>
        <dbReference type="PROSITE" id="PS50878"/>
    </source>
</evidence>
<dbReference type="InterPro" id="IPR005135">
    <property type="entry name" value="Endo/exonuclease/phosphatase"/>
</dbReference>
<organism evidence="4 5">
    <name type="scientific">Symbiodinium microadriaticum</name>
    <name type="common">Dinoflagellate</name>
    <name type="synonym">Zooxanthella microadriatica</name>
    <dbReference type="NCBI Taxonomy" id="2951"/>
    <lineage>
        <taxon>Eukaryota</taxon>
        <taxon>Sar</taxon>
        <taxon>Alveolata</taxon>
        <taxon>Dinophyceae</taxon>
        <taxon>Suessiales</taxon>
        <taxon>Symbiodiniaceae</taxon>
        <taxon>Symbiodinium</taxon>
    </lineage>
</organism>
<dbReference type="SUPFAM" id="SSF56219">
    <property type="entry name" value="DNase I-like"/>
    <property type="match status" value="1"/>
</dbReference>
<dbReference type="PROSITE" id="PS50235">
    <property type="entry name" value="USP_3"/>
    <property type="match status" value="1"/>
</dbReference>
<dbReference type="PROSITE" id="PS50878">
    <property type="entry name" value="RT_POL"/>
    <property type="match status" value="1"/>
</dbReference>
<dbReference type="InterPro" id="IPR000477">
    <property type="entry name" value="RT_dom"/>
</dbReference>
<dbReference type="Proteomes" id="UP000186817">
    <property type="component" value="Unassembled WGS sequence"/>
</dbReference>
<evidence type="ECO:0000259" key="2">
    <source>
        <dbReference type="PROSITE" id="PS50235"/>
    </source>
</evidence>
<keyword evidence="4" id="KW-0548">Nucleotidyltransferase</keyword>
<dbReference type="Pfam" id="PF00078">
    <property type="entry name" value="RVT_1"/>
    <property type="match status" value="1"/>
</dbReference>
<reference evidence="4 5" key="1">
    <citation type="submission" date="2016-02" db="EMBL/GenBank/DDBJ databases">
        <title>Genome analysis of coral dinoflagellate symbionts highlights evolutionary adaptations to a symbiotic lifestyle.</title>
        <authorList>
            <person name="Aranda M."/>
            <person name="Li Y."/>
            <person name="Liew Y.J."/>
            <person name="Baumgarten S."/>
            <person name="Simakov O."/>
            <person name="Wilson M."/>
            <person name="Piel J."/>
            <person name="Ashoor H."/>
            <person name="Bougouffa S."/>
            <person name="Bajic V.B."/>
            <person name="Ryu T."/>
            <person name="Ravasi T."/>
            <person name="Bayer T."/>
            <person name="Micklem G."/>
            <person name="Kim H."/>
            <person name="Bhak J."/>
            <person name="Lajeunesse T.C."/>
            <person name="Voolstra C.R."/>
        </authorList>
    </citation>
    <scope>NUCLEOTIDE SEQUENCE [LARGE SCALE GENOMIC DNA]</scope>
    <source>
        <strain evidence="4 5">CCMP2467</strain>
    </source>
</reference>
<dbReference type="Gene3D" id="3.60.10.10">
    <property type="entry name" value="Endonuclease/exonuclease/phosphatase"/>
    <property type="match status" value="1"/>
</dbReference>
<dbReference type="Pfam" id="PF03372">
    <property type="entry name" value="Exo_endo_phos"/>
    <property type="match status" value="1"/>
</dbReference>
<dbReference type="EMBL" id="LSRX01000131">
    <property type="protein sequence ID" value="OLQ07822.1"/>
    <property type="molecule type" value="Genomic_DNA"/>
</dbReference>
<dbReference type="PANTHER" id="PTHR19446">
    <property type="entry name" value="REVERSE TRANSCRIPTASES"/>
    <property type="match status" value="1"/>
</dbReference>
<dbReference type="InterPro" id="IPR001394">
    <property type="entry name" value="Peptidase_C19_UCH"/>
</dbReference>
<dbReference type="OrthoDB" id="412807at2759"/>
<dbReference type="InterPro" id="IPR013087">
    <property type="entry name" value="Znf_C2H2_type"/>
</dbReference>
<dbReference type="Pfam" id="PF00443">
    <property type="entry name" value="UCH"/>
    <property type="match status" value="1"/>
</dbReference>
<proteinExistence type="predicted"/>
<gene>
    <name evidence="4" type="ORF">AK812_SmicGene8761</name>
</gene>
<feature type="domain" description="USP" evidence="2">
    <location>
        <begin position="1396"/>
        <end position="1641"/>
    </location>
</feature>
<dbReference type="Gene3D" id="3.90.70.10">
    <property type="entry name" value="Cysteine proteinases"/>
    <property type="match status" value="1"/>
</dbReference>
<feature type="region of interest" description="Disordered" evidence="1">
    <location>
        <begin position="1668"/>
        <end position="1743"/>
    </location>
</feature>
<evidence type="ECO:0000313" key="4">
    <source>
        <dbReference type="EMBL" id="OLQ07822.1"/>
    </source>
</evidence>
<dbReference type="SUPFAM" id="SSF54001">
    <property type="entry name" value="Cysteine proteinases"/>
    <property type="match status" value="1"/>
</dbReference>
<evidence type="ECO:0000256" key="1">
    <source>
        <dbReference type="SAM" id="MobiDB-lite"/>
    </source>
</evidence>
<dbReference type="InterPro" id="IPR028889">
    <property type="entry name" value="USP"/>
</dbReference>
<evidence type="ECO:0000313" key="5">
    <source>
        <dbReference type="Proteomes" id="UP000186817"/>
    </source>
</evidence>
<protein>
    <submittedName>
        <fullName evidence="4">LINE-1 reverse transcriptase-like</fullName>
    </submittedName>
</protein>
<dbReference type="InterPro" id="IPR036691">
    <property type="entry name" value="Endo/exonu/phosph_ase_sf"/>
</dbReference>
<accession>A0A1Q9EK68</accession>
<dbReference type="PROSITE" id="PS00028">
    <property type="entry name" value="ZINC_FINGER_C2H2_1"/>
    <property type="match status" value="2"/>
</dbReference>
<feature type="domain" description="Reverse transcriptase" evidence="3">
    <location>
        <begin position="647"/>
        <end position="955"/>
    </location>
</feature>
<feature type="compositionally biased region" description="Low complexity" evidence="1">
    <location>
        <begin position="1360"/>
        <end position="1376"/>
    </location>
</feature>
<keyword evidence="4" id="KW-0808">Transferase</keyword>
<dbReference type="GO" id="GO:0003964">
    <property type="term" value="F:RNA-directed DNA polymerase activity"/>
    <property type="evidence" value="ECO:0007669"/>
    <property type="project" value="UniProtKB-KW"/>
</dbReference>
<keyword evidence="5" id="KW-1185">Reference proteome</keyword>
<dbReference type="GO" id="GO:0004843">
    <property type="term" value="F:cysteine-type deubiquitinase activity"/>
    <property type="evidence" value="ECO:0007669"/>
    <property type="project" value="InterPro"/>
</dbReference>
<feature type="region of interest" description="Disordered" evidence="1">
    <location>
        <begin position="1335"/>
        <end position="1378"/>
    </location>
</feature>